<evidence type="ECO:0000313" key="1">
    <source>
        <dbReference type="EMBL" id="UXN58458.1"/>
    </source>
</evidence>
<gene>
    <name evidence="1" type="ORF">N8E88_10495</name>
</gene>
<reference evidence="1" key="1">
    <citation type="submission" date="2022-09" db="EMBL/GenBank/DDBJ databases">
        <title>Interaction between co-microsymbionts with complementary sets of symbiotic genes in legume-rhizobium systems.</title>
        <authorList>
            <person name="Safronova V."/>
            <person name="Sazanova A."/>
            <person name="Afonin A."/>
            <person name="Chirak E."/>
        </authorList>
    </citation>
    <scope>NUCLEOTIDE SEQUENCE</scope>
    <source>
        <strain evidence="1">A18/3m</strain>
    </source>
</reference>
<keyword evidence="2" id="KW-1185">Reference proteome</keyword>
<proteinExistence type="predicted"/>
<evidence type="ECO:0000313" key="2">
    <source>
        <dbReference type="Proteomes" id="UP001061991"/>
    </source>
</evidence>
<geneLocation type="plasmid" evidence="1 2">
    <name>p_unnamed1</name>
</geneLocation>
<dbReference type="Proteomes" id="UP001061991">
    <property type="component" value="Plasmid p_unnamed1"/>
</dbReference>
<keyword evidence="1" id="KW-0614">Plasmid</keyword>
<name>A0ACD4CYB8_9HYPH</name>
<dbReference type="EMBL" id="CP104972">
    <property type="protein sequence ID" value="UXN58458.1"/>
    <property type="molecule type" value="Genomic_DNA"/>
</dbReference>
<protein>
    <submittedName>
        <fullName evidence="1">Uncharacterized protein</fullName>
    </submittedName>
</protein>
<sequence>MTPAKNGARPRIPSLGQADRLARRIMTLFDRGLRDFDLIAAKAANAEEK</sequence>
<accession>A0ACD4CYB8</accession>
<organism evidence="1 2">
    <name type="scientific">Phyllobacterium zundukense</name>
    <dbReference type="NCBI Taxonomy" id="1867719"/>
    <lineage>
        <taxon>Bacteria</taxon>
        <taxon>Pseudomonadati</taxon>
        <taxon>Pseudomonadota</taxon>
        <taxon>Alphaproteobacteria</taxon>
        <taxon>Hyphomicrobiales</taxon>
        <taxon>Phyllobacteriaceae</taxon>
        <taxon>Phyllobacterium</taxon>
    </lineage>
</organism>